<dbReference type="AlphaFoldDB" id="A0A183FMC9"/>
<dbReference type="EMBL" id="UZAH01026176">
    <property type="protein sequence ID" value="VDO76714.1"/>
    <property type="molecule type" value="Genomic_DNA"/>
</dbReference>
<name>A0A183FMC9_HELPZ</name>
<evidence type="ECO:0000256" key="1">
    <source>
        <dbReference type="SAM" id="MobiDB-lite"/>
    </source>
</evidence>
<accession>A0A3P7YWV8</accession>
<feature type="region of interest" description="Disordered" evidence="1">
    <location>
        <begin position="252"/>
        <end position="283"/>
    </location>
</feature>
<feature type="compositionally biased region" description="Basic and acidic residues" evidence="1">
    <location>
        <begin position="194"/>
        <end position="203"/>
    </location>
</feature>
<proteinExistence type="predicted"/>
<dbReference type="WBParaSite" id="HPBE_0000853301-mRNA-1">
    <property type="protein sequence ID" value="HPBE_0000853301-mRNA-1"/>
    <property type="gene ID" value="HPBE_0000853301"/>
</dbReference>
<reference evidence="2 3" key="1">
    <citation type="submission" date="2018-11" db="EMBL/GenBank/DDBJ databases">
        <authorList>
            <consortium name="Pathogen Informatics"/>
        </authorList>
    </citation>
    <scope>NUCLEOTIDE SEQUENCE [LARGE SCALE GENOMIC DNA]</scope>
</reference>
<evidence type="ECO:0000313" key="4">
    <source>
        <dbReference type="WBParaSite" id="HPBE_0000853301-mRNA-1"/>
    </source>
</evidence>
<protein>
    <submittedName>
        <fullName evidence="2 4">Uncharacterized protein</fullName>
    </submittedName>
</protein>
<feature type="region of interest" description="Disordered" evidence="1">
    <location>
        <begin position="142"/>
        <end position="203"/>
    </location>
</feature>
<accession>A0A183FMC9</accession>
<feature type="compositionally biased region" description="Basic and acidic residues" evidence="1">
    <location>
        <begin position="172"/>
        <end position="185"/>
    </location>
</feature>
<organism evidence="3 4">
    <name type="scientific">Heligmosomoides polygyrus</name>
    <name type="common">Parasitic roundworm</name>
    <dbReference type="NCBI Taxonomy" id="6339"/>
    <lineage>
        <taxon>Eukaryota</taxon>
        <taxon>Metazoa</taxon>
        <taxon>Ecdysozoa</taxon>
        <taxon>Nematoda</taxon>
        <taxon>Chromadorea</taxon>
        <taxon>Rhabditida</taxon>
        <taxon>Rhabditina</taxon>
        <taxon>Rhabditomorpha</taxon>
        <taxon>Strongyloidea</taxon>
        <taxon>Heligmosomidae</taxon>
        <taxon>Heligmosomoides</taxon>
    </lineage>
</organism>
<sequence length="343" mass="38172">MTNTELLIAELTNRVKALGRKEPEHPLMDLKQFFENQEKFQREPTTASIATTTPSATTVTIAEQTTTTPLTTPRTTTSVTSTSKSAFVDDEVRHQPKVLPLVSTTKKPEEQVVAQVEAALHLKQDKEKSLILQSQPADVTISVKQDDREKKAKKMRGDSGNGTGTIKLRSFAKGEGDGKKNEEGIHVPFSDPTTGEKIRLPEERIPSEFAVDKKETKKTNNLWNTNEEAFEFLRAKLDAIERTLMNRLEFNGPAPEMRQSRSDNDPVASDTEVMNIRRQSRLDSQRRNAINGIDATSDILASLDAFLAHEKARTNGDVVPPRRRSGGGRGRRILLENFTTAAP</sequence>
<dbReference type="Proteomes" id="UP000050761">
    <property type="component" value="Unassembled WGS sequence"/>
</dbReference>
<evidence type="ECO:0000313" key="2">
    <source>
        <dbReference type="EMBL" id="VDO76714.1"/>
    </source>
</evidence>
<keyword evidence="3" id="KW-1185">Reference proteome</keyword>
<evidence type="ECO:0000313" key="3">
    <source>
        <dbReference type="Proteomes" id="UP000050761"/>
    </source>
</evidence>
<reference evidence="4" key="2">
    <citation type="submission" date="2019-09" db="UniProtKB">
        <authorList>
            <consortium name="WormBaseParasite"/>
        </authorList>
    </citation>
    <scope>IDENTIFICATION</scope>
</reference>
<gene>
    <name evidence="2" type="ORF">HPBE_LOCUS8534</name>
</gene>